<dbReference type="Gene3D" id="3.60.20.10">
    <property type="entry name" value="Glutamine Phosphoribosylpyrophosphate, subunit 1, domain 1"/>
    <property type="match status" value="1"/>
</dbReference>
<feature type="domain" description="Glutamine amidotransferase type-2" evidence="3">
    <location>
        <begin position="1"/>
        <end position="184"/>
    </location>
</feature>
<dbReference type="OrthoDB" id="9801213at2"/>
<dbReference type="EMBL" id="CDML01000053">
    <property type="protein sequence ID" value="CRF41749.1"/>
    <property type="molecule type" value="Genomic_DNA"/>
</dbReference>
<dbReference type="Gene3D" id="3.40.50.2020">
    <property type="match status" value="1"/>
</dbReference>
<dbReference type="InterPro" id="IPR000836">
    <property type="entry name" value="PRTase_dom"/>
</dbReference>
<dbReference type="PANTHER" id="PTHR11907">
    <property type="entry name" value="AMIDOPHOSPHORIBOSYLTRANSFERASE"/>
    <property type="match status" value="1"/>
</dbReference>
<dbReference type="EMBL" id="CDMN01000030">
    <property type="protein sequence ID" value="CRF44160.1"/>
    <property type="molecule type" value="Genomic_DNA"/>
</dbReference>
<dbReference type="SUPFAM" id="SSF53271">
    <property type="entry name" value="PRTase-like"/>
    <property type="match status" value="1"/>
</dbReference>
<proteinExistence type="predicted"/>
<evidence type="ECO:0000313" key="6">
    <source>
        <dbReference type="EMBL" id="CRF44160.1"/>
    </source>
</evidence>
<dbReference type="Proteomes" id="UP000045175">
    <property type="component" value="Unassembled WGS sequence"/>
</dbReference>
<evidence type="ECO:0000313" key="7">
    <source>
        <dbReference type="Proteomes" id="UP000038622"/>
    </source>
</evidence>
<dbReference type="Proteomes" id="UP000041394">
    <property type="component" value="Unassembled WGS sequence"/>
</dbReference>
<evidence type="ECO:0000313" key="8">
    <source>
        <dbReference type="Proteomes" id="UP000041394"/>
    </source>
</evidence>
<dbReference type="InterPro" id="IPR029057">
    <property type="entry name" value="PRTase-like"/>
</dbReference>
<evidence type="ECO:0000259" key="3">
    <source>
        <dbReference type="PROSITE" id="PS51278"/>
    </source>
</evidence>
<evidence type="ECO:0000256" key="2">
    <source>
        <dbReference type="ARBA" id="ARBA00022962"/>
    </source>
</evidence>
<dbReference type="EC" id="2.4.2.14" evidence="4"/>
<dbReference type="Pfam" id="PF00156">
    <property type="entry name" value="Pribosyltran"/>
    <property type="match status" value="1"/>
</dbReference>
<sequence length="399" mass="42838">MFGLFACATPALAHQALLSLQHRAQEGIALATAHTKLEFKRSCGLLSCAPKDFFTPAPHALGQVLGAHHDFYANNHLAIAFCGNLHHSTTPAKFIAKALDRAQATSLEAKLKEITPTLKGAYAFLLLTPNRLIAVRDPFGYRPLFVGALRSGFALASETYTLQALGVTDIQEIPPATLYTKTGAMLLARPTPRPCVFEAIYFSHPSSVVFGQSVYAMRTKLGQALAQEHPLQADFVVPIPNSGTLAALAYAKELGLDFAPLVSLNPYVGRSFIESTQESRQAKARQKFSLVQEDLKGKDIILIDDSLVRGTTSKVVVQMLKEAGAGRVYLLLSAAPILSPCLWGIDIPAKNELLSAQGGEAAYIGADSVGFLSLNALKAAINAPFCQDCLIPKNKDSHV</sequence>
<keyword evidence="4" id="KW-0328">Glycosyltransferase</keyword>
<organism evidence="4 7">
    <name type="scientific">Helicobacter ailurogastricus</name>
    <dbReference type="NCBI Taxonomy" id="1578720"/>
    <lineage>
        <taxon>Bacteria</taxon>
        <taxon>Pseudomonadati</taxon>
        <taxon>Campylobacterota</taxon>
        <taxon>Epsilonproteobacteria</taxon>
        <taxon>Campylobacterales</taxon>
        <taxon>Helicobacteraceae</taxon>
        <taxon>Helicobacter</taxon>
    </lineage>
</organism>
<dbReference type="STRING" id="1578720.HAL011_15640"/>
<reference evidence="4" key="1">
    <citation type="submission" date="2014-12" db="EMBL/GenBank/DDBJ databases">
        <title>Whole genome sequences of four Staphylococcus schleiferi canine isolates.</title>
        <authorList>
            <person name="Misic A.M."/>
            <person name="Cain C."/>
            <person name="Morris D.O."/>
            <person name="Rankin S."/>
            <person name="Beiting D."/>
        </authorList>
    </citation>
    <scope>NUCLEOTIDE SEQUENCE</scope>
    <source>
        <strain evidence="4">ASB11</strain>
        <strain evidence="5">ASB13</strain>
        <strain evidence="6">ASB9</strain>
    </source>
</reference>
<evidence type="ECO:0000313" key="4">
    <source>
        <dbReference type="EMBL" id="CRF41749.1"/>
    </source>
</evidence>
<dbReference type="PROSITE" id="PS51278">
    <property type="entry name" value="GATASE_TYPE_2"/>
    <property type="match status" value="1"/>
</dbReference>
<reference evidence="8 9" key="2">
    <citation type="submission" date="2014-12" db="EMBL/GenBank/DDBJ databases">
        <authorList>
            <person name="Jaenicke S."/>
        </authorList>
    </citation>
    <scope>NUCLEOTIDE SEQUENCE [LARGE SCALE GENOMIC DNA]</scope>
</reference>
<dbReference type="RefSeq" id="WP_053940771.1">
    <property type="nucleotide sequence ID" value="NZ_BSWP01000055.1"/>
</dbReference>
<gene>
    <name evidence="4" type="ORF">HAL011_15640</name>
    <name evidence="5" type="ORF">HAL013_02470</name>
    <name evidence="6" type="ORF">HAL09_07320</name>
</gene>
<dbReference type="SUPFAM" id="SSF56235">
    <property type="entry name" value="N-terminal nucleophile aminohydrolases (Ntn hydrolases)"/>
    <property type="match status" value="1"/>
</dbReference>
<dbReference type="EMBL" id="CDMH01000012">
    <property type="protein sequence ID" value="CRF42091.1"/>
    <property type="molecule type" value="Genomic_DNA"/>
</dbReference>
<dbReference type="InterPro" id="IPR017932">
    <property type="entry name" value="GATase_2_dom"/>
</dbReference>
<dbReference type="InterPro" id="IPR029055">
    <property type="entry name" value="Ntn_hydrolases_N"/>
</dbReference>
<evidence type="ECO:0000313" key="5">
    <source>
        <dbReference type="EMBL" id="CRF42091.1"/>
    </source>
</evidence>
<evidence type="ECO:0000256" key="1">
    <source>
        <dbReference type="ARBA" id="ARBA00022679"/>
    </source>
</evidence>
<dbReference type="AlphaFoldDB" id="A0A0K2XAL6"/>
<evidence type="ECO:0000313" key="9">
    <source>
        <dbReference type="Proteomes" id="UP000045175"/>
    </source>
</evidence>
<keyword evidence="7" id="KW-1185">Reference proteome</keyword>
<reference evidence="7" key="3">
    <citation type="submission" date="2014-12" db="EMBL/GenBank/DDBJ databases">
        <authorList>
            <person name="Smet A."/>
        </authorList>
    </citation>
    <scope>NUCLEOTIDE SEQUENCE [LARGE SCALE GENOMIC DNA]</scope>
</reference>
<dbReference type="GO" id="GO:0004044">
    <property type="term" value="F:amidophosphoribosyltransferase activity"/>
    <property type="evidence" value="ECO:0007669"/>
    <property type="project" value="UniProtKB-EC"/>
</dbReference>
<protein>
    <submittedName>
        <fullName evidence="4">Amidophosphoribosyltransferase</fullName>
        <ecNumber evidence="4">2.4.2.14</ecNumber>
    </submittedName>
</protein>
<name>A0A0K2XAL6_9HELI</name>
<keyword evidence="1 4" id="KW-0808">Transferase</keyword>
<dbReference type="CDD" id="cd06223">
    <property type="entry name" value="PRTases_typeI"/>
    <property type="match status" value="1"/>
</dbReference>
<accession>A0A0K2XAL6</accession>
<dbReference type="Proteomes" id="UP000038622">
    <property type="component" value="Unassembled WGS sequence"/>
</dbReference>
<keyword evidence="2" id="KW-0315">Glutamine amidotransferase</keyword>
<dbReference type="Pfam" id="PF13537">
    <property type="entry name" value="GATase_7"/>
    <property type="match status" value="1"/>
</dbReference>